<dbReference type="InterPro" id="IPR047057">
    <property type="entry name" value="MerR_fam"/>
</dbReference>
<evidence type="ECO:0000256" key="3">
    <source>
        <dbReference type="ARBA" id="ARBA00023159"/>
    </source>
</evidence>
<sequence>MVDMTDGTQLTTLTVGQVADQLDLTVRTLHHYDEIGLLTPSERSPAGYRLYTPDDLARLQHVVVYRRLGFTLEEVALVLEHPESVAQHLRRQRAAVMSRLDEMRDLVVAIDRALEREMNNQPATPEDMKELFGEGFHDGQQEAEQRWGDTDAWKQSQERTKHFTKADWVEVKAETDALHKAFTDAMDSGEPPTSEAAMDAAEMHRQHITSRFYDCSPAFHRNLADLYTSDPRYEASYDEIRPGMSRYVRDAIYANADRQEA</sequence>
<reference evidence="7" key="1">
    <citation type="journal article" date="2019" name="Int. J. Syst. Evol. Microbiol.">
        <title>The Global Catalogue of Microorganisms (GCM) 10K type strain sequencing project: providing services to taxonomists for standard genome sequencing and annotation.</title>
        <authorList>
            <consortium name="The Broad Institute Genomics Platform"/>
            <consortium name="The Broad Institute Genome Sequencing Center for Infectious Disease"/>
            <person name="Wu L."/>
            <person name="Ma J."/>
        </authorList>
    </citation>
    <scope>NUCLEOTIDE SEQUENCE [LARGE SCALE GENOMIC DNA]</scope>
    <source>
        <strain evidence="7">JCM 18961</strain>
    </source>
</reference>
<evidence type="ECO:0000259" key="5">
    <source>
        <dbReference type="PROSITE" id="PS50937"/>
    </source>
</evidence>
<dbReference type="InterPro" id="IPR000551">
    <property type="entry name" value="MerR-type_HTH_dom"/>
</dbReference>
<dbReference type="PROSITE" id="PS00552">
    <property type="entry name" value="HTH_MERR_1"/>
    <property type="match status" value="1"/>
</dbReference>
<dbReference type="EMBL" id="BAABLO010000001">
    <property type="protein sequence ID" value="GAA4710791.1"/>
    <property type="molecule type" value="Genomic_DNA"/>
</dbReference>
<name>A0ABP8XQD6_9MICO</name>
<proteinExistence type="predicted"/>
<dbReference type="InterPro" id="IPR036244">
    <property type="entry name" value="TipA-like_antibiotic-bd"/>
</dbReference>
<dbReference type="PANTHER" id="PTHR30204">
    <property type="entry name" value="REDOX-CYCLING DRUG-SENSING TRANSCRIPTIONAL ACTIVATOR SOXR"/>
    <property type="match status" value="1"/>
</dbReference>
<evidence type="ECO:0000256" key="4">
    <source>
        <dbReference type="ARBA" id="ARBA00023163"/>
    </source>
</evidence>
<dbReference type="SMART" id="SM00422">
    <property type="entry name" value="HTH_MERR"/>
    <property type="match status" value="1"/>
</dbReference>
<keyword evidence="4" id="KW-0804">Transcription</keyword>
<dbReference type="Gene3D" id="1.10.1660.10">
    <property type="match status" value="1"/>
</dbReference>
<gene>
    <name evidence="6" type="ORF">GCM10025782_03540</name>
</gene>
<keyword evidence="1" id="KW-0805">Transcription regulation</keyword>
<dbReference type="PANTHER" id="PTHR30204:SF90">
    <property type="entry name" value="HTH-TYPE TRANSCRIPTIONAL ACTIVATOR MTA"/>
    <property type="match status" value="1"/>
</dbReference>
<dbReference type="Pfam" id="PF07739">
    <property type="entry name" value="TipAS"/>
    <property type="match status" value="1"/>
</dbReference>
<dbReference type="SUPFAM" id="SSF89082">
    <property type="entry name" value="Antibiotic binding domain of TipA-like multidrug resistance regulators"/>
    <property type="match status" value="1"/>
</dbReference>
<keyword evidence="2" id="KW-0238">DNA-binding</keyword>
<evidence type="ECO:0000256" key="1">
    <source>
        <dbReference type="ARBA" id="ARBA00023015"/>
    </source>
</evidence>
<dbReference type="InterPro" id="IPR012925">
    <property type="entry name" value="TipAS_dom"/>
</dbReference>
<feature type="domain" description="HTH merR-type" evidence="5">
    <location>
        <begin position="12"/>
        <end position="81"/>
    </location>
</feature>
<dbReference type="Proteomes" id="UP001500556">
    <property type="component" value="Unassembled WGS sequence"/>
</dbReference>
<dbReference type="Pfam" id="PF13411">
    <property type="entry name" value="MerR_1"/>
    <property type="match status" value="1"/>
</dbReference>
<accession>A0ABP8XQD6</accession>
<dbReference type="CDD" id="cd01106">
    <property type="entry name" value="HTH_TipAL-Mta"/>
    <property type="match status" value="1"/>
</dbReference>
<keyword evidence="3" id="KW-0010">Activator</keyword>
<dbReference type="PRINTS" id="PR00040">
    <property type="entry name" value="HTHMERR"/>
</dbReference>
<comment type="caution">
    <text evidence="6">The sequence shown here is derived from an EMBL/GenBank/DDBJ whole genome shotgun (WGS) entry which is preliminary data.</text>
</comment>
<dbReference type="Gene3D" id="1.10.490.50">
    <property type="entry name" value="Antibiotic binding domain of TipA-like multidrug resistance regulators"/>
    <property type="match status" value="1"/>
</dbReference>
<organism evidence="6 7">
    <name type="scientific">Pedococcus ginsenosidimutans</name>
    <dbReference type="NCBI Taxonomy" id="490570"/>
    <lineage>
        <taxon>Bacteria</taxon>
        <taxon>Bacillati</taxon>
        <taxon>Actinomycetota</taxon>
        <taxon>Actinomycetes</taxon>
        <taxon>Micrococcales</taxon>
        <taxon>Intrasporangiaceae</taxon>
        <taxon>Pedococcus</taxon>
    </lineage>
</organism>
<dbReference type="InterPro" id="IPR009061">
    <property type="entry name" value="DNA-bd_dom_put_sf"/>
</dbReference>
<dbReference type="PROSITE" id="PS50937">
    <property type="entry name" value="HTH_MERR_2"/>
    <property type="match status" value="1"/>
</dbReference>
<dbReference type="SUPFAM" id="SSF46955">
    <property type="entry name" value="Putative DNA-binding domain"/>
    <property type="match status" value="1"/>
</dbReference>
<protein>
    <submittedName>
        <fullName evidence="6">MerR family transcriptional regulator</fullName>
    </submittedName>
</protein>
<keyword evidence="7" id="KW-1185">Reference proteome</keyword>
<evidence type="ECO:0000313" key="7">
    <source>
        <dbReference type="Proteomes" id="UP001500556"/>
    </source>
</evidence>
<evidence type="ECO:0000256" key="2">
    <source>
        <dbReference type="ARBA" id="ARBA00023125"/>
    </source>
</evidence>
<evidence type="ECO:0000313" key="6">
    <source>
        <dbReference type="EMBL" id="GAA4710791.1"/>
    </source>
</evidence>